<sequence>MRTARLEAGLRGRSRRRRWLLVVCIALLPPAWSSPCTARASDTARLTDLRARFLEDPYLFNTTTLPPSPNFFQSLLSIYQRRPRHALCQFTPSCSRYAYIAFALKSSPSAVVASFERFYRCNTSAWKRYPVWKGFLLDPPEGFLADEPSAVGCPAALTPKRDFGLWLLQNGEWQAAHNYYLVGRFQESTHESRVGLALSLLRLNRPREAQRWLQPDSSTSETLLLAHACRRTGDSERALNMGLRLERSARESWLRKCGASVALAAALDIGTEAAADSVRSTLAVLFDEEELPAFTAQLEHVCGSTPG</sequence>
<gene>
    <name evidence="1" type="primary">yidD</name>
    <name evidence="1" type="ORF">FJY75_08665</name>
</gene>
<organism evidence="1 2">
    <name type="scientific">Eiseniibacteriota bacterium</name>
    <dbReference type="NCBI Taxonomy" id="2212470"/>
    <lineage>
        <taxon>Bacteria</taxon>
        <taxon>Candidatus Eiseniibacteriota</taxon>
    </lineage>
</organism>
<dbReference type="Proteomes" id="UP000748308">
    <property type="component" value="Unassembled WGS sequence"/>
</dbReference>
<dbReference type="InterPro" id="IPR002696">
    <property type="entry name" value="Membr_insert_effic_factor_YidD"/>
</dbReference>
<feature type="non-terminal residue" evidence="1">
    <location>
        <position position="307"/>
    </location>
</feature>
<comment type="caution">
    <text evidence="1">The sequence shown here is derived from an EMBL/GenBank/DDBJ whole genome shotgun (WGS) entry which is preliminary data.</text>
</comment>
<dbReference type="Pfam" id="PF01809">
    <property type="entry name" value="YidD"/>
    <property type="match status" value="1"/>
</dbReference>
<dbReference type="EMBL" id="VGIY01000216">
    <property type="protein sequence ID" value="MBM3317913.1"/>
    <property type="molecule type" value="Genomic_DNA"/>
</dbReference>
<evidence type="ECO:0000313" key="1">
    <source>
        <dbReference type="EMBL" id="MBM3317913.1"/>
    </source>
</evidence>
<evidence type="ECO:0000313" key="2">
    <source>
        <dbReference type="Proteomes" id="UP000748308"/>
    </source>
</evidence>
<protein>
    <submittedName>
        <fullName evidence="1">Membrane protein insertion efficiency factor YidD</fullName>
    </submittedName>
</protein>
<accession>A0A938BP35</accession>
<name>A0A938BP35_UNCEI</name>
<reference evidence="1" key="1">
    <citation type="submission" date="2019-03" db="EMBL/GenBank/DDBJ databases">
        <title>Lake Tanganyika Metagenome-Assembled Genomes (MAGs).</title>
        <authorList>
            <person name="Tran P."/>
        </authorList>
    </citation>
    <scope>NUCLEOTIDE SEQUENCE</scope>
    <source>
        <strain evidence="1">M_DeepCast_400m_m2_100</strain>
    </source>
</reference>
<proteinExistence type="predicted"/>
<dbReference type="AlphaFoldDB" id="A0A938BP35"/>